<keyword evidence="8" id="KW-0624">Polysaccharide degradation</keyword>
<comment type="catalytic activity">
    <reaction evidence="1">
        <text>Hydrolysis of (1-&gt;3)-beta-D-glucosidic linkages in (1-&gt;3)-beta-D-glucans.</text>
        <dbReference type="EC" id="3.2.1.39"/>
    </reaction>
</comment>
<evidence type="ECO:0000256" key="1">
    <source>
        <dbReference type="ARBA" id="ARBA00000382"/>
    </source>
</evidence>
<gene>
    <name evidence="12" type="primary">SMKI12G2090</name>
    <name evidence="12" type="ORF">SMKI_12G2090</name>
</gene>
<evidence type="ECO:0000313" key="13">
    <source>
        <dbReference type="Proteomes" id="UP001161438"/>
    </source>
</evidence>
<dbReference type="PANTHER" id="PTHR31983">
    <property type="entry name" value="ENDO-1,3(4)-BETA-GLUCANASE 1"/>
    <property type="match status" value="1"/>
</dbReference>
<dbReference type="GeneID" id="80919925"/>
<dbReference type="EC" id="3.2.1.39" evidence="3"/>
<evidence type="ECO:0000256" key="8">
    <source>
        <dbReference type="ARBA" id="ARBA00023326"/>
    </source>
</evidence>
<dbReference type="InterPro" id="IPR040720">
    <property type="entry name" value="GH81_C"/>
</dbReference>
<keyword evidence="13" id="KW-1185">Reference proteome</keyword>
<dbReference type="FunFam" id="1.10.287.1170:FF:000001">
    <property type="entry name" value="Endo-1,3-beta-glucanase Engl1"/>
    <property type="match status" value="1"/>
</dbReference>
<evidence type="ECO:0000259" key="10">
    <source>
        <dbReference type="Pfam" id="PF03639"/>
    </source>
</evidence>
<keyword evidence="5" id="KW-0119">Carbohydrate metabolism</keyword>
<dbReference type="InterPro" id="IPR040451">
    <property type="entry name" value="GH81_N"/>
</dbReference>
<dbReference type="FunFam" id="2.70.98.30:FF:000006">
    <property type="entry name" value="Endo-1,3-beta-glucanase Engl1"/>
    <property type="match status" value="1"/>
</dbReference>
<dbReference type="InterPro" id="IPR005200">
    <property type="entry name" value="Endo-beta-glucanase"/>
</dbReference>
<dbReference type="Gene3D" id="1.20.5.420">
    <property type="entry name" value="Immunoglobulin FC, subunit C"/>
    <property type="match status" value="1"/>
</dbReference>
<evidence type="ECO:0000256" key="9">
    <source>
        <dbReference type="SAM" id="MobiDB-lite"/>
    </source>
</evidence>
<dbReference type="GO" id="GO:0071555">
    <property type="term" value="P:cell wall organization"/>
    <property type="evidence" value="ECO:0007669"/>
    <property type="project" value="UniProtKB-KW"/>
</dbReference>
<dbReference type="RefSeq" id="XP_056078191.1">
    <property type="nucleotide sequence ID" value="XM_056224255.1"/>
</dbReference>
<evidence type="ECO:0000256" key="7">
    <source>
        <dbReference type="ARBA" id="ARBA00023316"/>
    </source>
</evidence>
<evidence type="ECO:0000256" key="2">
    <source>
        <dbReference type="ARBA" id="ARBA00010730"/>
    </source>
</evidence>
<evidence type="ECO:0000259" key="11">
    <source>
        <dbReference type="Pfam" id="PF17652"/>
    </source>
</evidence>
<name>A0AA35NDR6_SACMI</name>
<evidence type="ECO:0000256" key="5">
    <source>
        <dbReference type="ARBA" id="ARBA00023277"/>
    </source>
</evidence>
<dbReference type="GO" id="GO:0000272">
    <property type="term" value="P:polysaccharide catabolic process"/>
    <property type="evidence" value="ECO:0007669"/>
    <property type="project" value="UniProtKB-KW"/>
</dbReference>
<evidence type="ECO:0000256" key="4">
    <source>
        <dbReference type="ARBA" id="ARBA00022801"/>
    </source>
</evidence>
<feature type="region of interest" description="Disordered" evidence="9">
    <location>
        <begin position="1"/>
        <end position="44"/>
    </location>
</feature>
<comment type="similarity">
    <text evidence="2">Belongs to the glycosyl hydrolase 81 family.</text>
</comment>
<keyword evidence="4" id="KW-0378">Hydrolase</keyword>
<dbReference type="PANTHER" id="PTHR31983:SF0">
    <property type="entry name" value="GLUCAN ENDO-1,3-BETA-D-GLUCOSIDASE 2"/>
    <property type="match status" value="1"/>
</dbReference>
<protein>
    <recommendedName>
        <fullName evidence="3">glucan endo-1,3-beta-D-glucosidase</fullName>
        <ecNumber evidence="3">3.2.1.39</ecNumber>
    </recommendedName>
</protein>
<dbReference type="GO" id="GO:0052861">
    <property type="term" value="F:endo-1,3(4)-beta-glucanase activity"/>
    <property type="evidence" value="ECO:0007669"/>
    <property type="project" value="InterPro"/>
</dbReference>
<dbReference type="Pfam" id="PF17652">
    <property type="entry name" value="Glyco_hydro81C"/>
    <property type="match status" value="1"/>
</dbReference>
<organism evidence="12 13">
    <name type="scientific">Saccharomyces mikatae IFO 1815</name>
    <dbReference type="NCBI Taxonomy" id="226126"/>
    <lineage>
        <taxon>Eukaryota</taxon>
        <taxon>Fungi</taxon>
        <taxon>Dikarya</taxon>
        <taxon>Ascomycota</taxon>
        <taxon>Saccharomycotina</taxon>
        <taxon>Saccharomycetes</taxon>
        <taxon>Saccharomycetales</taxon>
        <taxon>Saccharomycetaceae</taxon>
        <taxon>Saccharomyces</taxon>
    </lineage>
</organism>
<dbReference type="Proteomes" id="UP001161438">
    <property type="component" value="Chromosome 12"/>
</dbReference>
<dbReference type="GO" id="GO:0042973">
    <property type="term" value="F:glucan endo-1,3-beta-D-glucosidase activity"/>
    <property type="evidence" value="ECO:0007669"/>
    <property type="project" value="UniProtKB-EC"/>
</dbReference>
<feature type="domain" description="Glycosyl hydrolase family 81 C-terminal" evidence="11">
    <location>
        <begin position="420"/>
        <end position="772"/>
    </location>
</feature>
<keyword evidence="7" id="KW-0961">Cell wall biogenesis/degradation</keyword>
<sequence>MCYNRQAIPPPVPNRPSDMSNKGPPPLPPRGDVQPPVCSSEDPFKSGVSKVVGESLHMSKFPENLTHTYMNDDDLFQSPIISNLKAPPSVFKSIQHPVPMPNIVDQSAGPLETNKFYTNMLLEDNTQPIWTHPYSLWFSRDPEFFGLAVNHTLASQRVFDTDTNPPRFYFNPTNIKSFVFKAREFASASDIRLEFQDIKHMSVQMVMSLSNSQFIVCPLVQGMGFVTAIYHNLGFELRSAVGFRSLERVSINERNVKYNIQLEDNRIWPLYLTSPDYSFPQDFQVSLINNNTIISSHKIDGLVCQLSGDSVPDIDRAAGCYPVHCDLLGQISNEHLTNYRFNYTVAGHSLSGTTLMYALPHHKAAFTPEMQGRETDSTLDSTVKGVMTGYLTNSFDMQVQVPQELGFEPVALYLNKKANYSHETLSRIQEAAVQEIQSSDPQQESNIDSMYFSGKILAKYAWILYVTHYILHDENLTKELLTKLTVAMERFISNQQVLPLNYDLTWKGIISSGSSSQDFGNSYYNDHHFHYSYHVITAAIISLVDHDLNGDTDNSWLRKNRDWVECLIRDYSGADSDDPYFPQFRSFDWFNGHSWAKGLFPSGDGKDEESTSEDVNSCYAIKLWGLVTKNSKLVGISNLQLGIMRNVFQSYFLYESNNTIEPKEFIGNKVSGILFENKIDHATYFGMEPQYIHMIHAIPITSASSWVRSPNFVKEEWEEKMQQIIDQVNDGWKGIIMLNMALFDPKFSYGFFSQPNFNRSFLDNGQSLTWSLAYSGAFS</sequence>
<feature type="domain" description="Glycosyl hydrolase family 81 N-terminal" evidence="10">
    <location>
        <begin position="96"/>
        <end position="410"/>
    </location>
</feature>
<dbReference type="Gene3D" id="1.10.287.1170">
    <property type="entry name" value="glycoside hydrolase family 81 endo-[beta] glucanase"/>
    <property type="match status" value="1"/>
</dbReference>
<dbReference type="EMBL" id="OX365768">
    <property type="protein sequence ID" value="CAI4035071.1"/>
    <property type="molecule type" value="Genomic_DNA"/>
</dbReference>
<reference evidence="12" key="1">
    <citation type="submission" date="2022-10" db="EMBL/GenBank/DDBJ databases">
        <authorList>
            <person name="Byrne P K."/>
        </authorList>
    </citation>
    <scope>NUCLEOTIDE SEQUENCE</scope>
    <source>
        <strain evidence="12">IFO1815</strain>
    </source>
</reference>
<dbReference type="Pfam" id="PF03639">
    <property type="entry name" value="Glyco_hydro_81"/>
    <property type="match status" value="1"/>
</dbReference>
<keyword evidence="6" id="KW-0326">Glycosidase</keyword>
<evidence type="ECO:0000313" key="12">
    <source>
        <dbReference type="EMBL" id="CAI4035071.1"/>
    </source>
</evidence>
<dbReference type="AlphaFoldDB" id="A0AA35NDR6"/>
<evidence type="ECO:0000256" key="6">
    <source>
        <dbReference type="ARBA" id="ARBA00023295"/>
    </source>
</evidence>
<evidence type="ECO:0000256" key="3">
    <source>
        <dbReference type="ARBA" id="ARBA00012780"/>
    </source>
</evidence>
<proteinExistence type="inferred from homology"/>
<dbReference type="PROSITE" id="PS52008">
    <property type="entry name" value="GH81"/>
    <property type="match status" value="1"/>
</dbReference>
<accession>A0AA35NDR6</accession>
<dbReference type="GO" id="GO:0009986">
    <property type="term" value="C:cell surface"/>
    <property type="evidence" value="ECO:0007669"/>
    <property type="project" value="TreeGrafter"/>
</dbReference>
<dbReference type="Gene3D" id="2.70.98.30">
    <property type="entry name" value="Golgi alpha-mannosidase II, domain 4"/>
    <property type="match status" value="1"/>
</dbReference>